<gene>
    <name evidence="4" type="ORF">PEVE_00041063</name>
</gene>
<dbReference type="EMBL" id="CALNXI010000077">
    <property type="protein sequence ID" value="CAH3018068.1"/>
    <property type="molecule type" value="Genomic_DNA"/>
</dbReference>
<name>A0ABN8LLZ5_9CNID</name>
<dbReference type="InterPro" id="IPR000082">
    <property type="entry name" value="SEA_dom"/>
</dbReference>
<keyword evidence="2" id="KW-0732">Signal</keyword>
<feature type="chain" id="PRO_5046923869" description="SEA domain-containing protein" evidence="2">
    <location>
        <begin position="23"/>
        <end position="274"/>
    </location>
</feature>
<proteinExistence type="predicted"/>
<evidence type="ECO:0000313" key="4">
    <source>
        <dbReference type="EMBL" id="CAH3018068.1"/>
    </source>
</evidence>
<feature type="region of interest" description="Disordered" evidence="1">
    <location>
        <begin position="252"/>
        <end position="274"/>
    </location>
</feature>
<keyword evidence="5" id="KW-1185">Reference proteome</keyword>
<evidence type="ECO:0000256" key="2">
    <source>
        <dbReference type="SAM" id="SignalP"/>
    </source>
</evidence>
<comment type="caution">
    <text evidence="4">The sequence shown here is derived from an EMBL/GenBank/DDBJ whole genome shotgun (WGS) entry which is preliminary data.</text>
</comment>
<evidence type="ECO:0000259" key="3">
    <source>
        <dbReference type="PROSITE" id="PS50024"/>
    </source>
</evidence>
<dbReference type="InterPro" id="IPR036364">
    <property type="entry name" value="SEA_dom_sf"/>
</dbReference>
<organism evidence="4 5">
    <name type="scientific">Porites evermanni</name>
    <dbReference type="NCBI Taxonomy" id="104178"/>
    <lineage>
        <taxon>Eukaryota</taxon>
        <taxon>Metazoa</taxon>
        <taxon>Cnidaria</taxon>
        <taxon>Anthozoa</taxon>
        <taxon>Hexacorallia</taxon>
        <taxon>Scleractinia</taxon>
        <taxon>Fungiina</taxon>
        <taxon>Poritidae</taxon>
        <taxon>Porites</taxon>
    </lineage>
</organism>
<evidence type="ECO:0000256" key="1">
    <source>
        <dbReference type="SAM" id="MobiDB-lite"/>
    </source>
</evidence>
<dbReference type="SUPFAM" id="SSF82671">
    <property type="entry name" value="SEA domain"/>
    <property type="match status" value="1"/>
</dbReference>
<accession>A0ABN8LLZ5</accession>
<protein>
    <recommendedName>
        <fullName evidence="3">SEA domain-containing protein</fullName>
    </recommendedName>
</protein>
<dbReference type="Gene3D" id="3.30.70.960">
    <property type="entry name" value="SEA domain"/>
    <property type="match status" value="1"/>
</dbReference>
<feature type="domain" description="SEA" evidence="3">
    <location>
        <begin position="55"/>
        <end position="170"/>
    </location>
</feature>
<feature type="region of interest" description="Disordered" evidence="1">
    <location>
        <begin position="27"/>
        <end position="46"/>
    </location>
</feature>
<feature type="signal peptide" evidence="2">
    <location>
        <begin position="1"/>
        <end position="22"/>
    </location>
</feature>
<dbReference type="Proteomes" id="UP001159427">
    <property type="component" value="Unassembled WGS sequence"/>
</dbReference>
<dbReference type="PROSITE" id="PS51257">
    <property type="entry name" value="PROKAR_LIPOPROTEIN"/>
    <property type="match status" value="1"/>
</dbReference>
<sequence>MKGEKVFCCALFLSACFAFSSGQTTATTPAPTPTQPATTANPANVTNVTNPDTLQCSVYNLTLKLTNATYTDDLANPHSAKFIKLRTDFEVGIMQVYDGYKPFVGVTTLRFSKAPDGKSIVHFCVEFTTNGTHLPNLTKAITLGKLGKLTPVSVAPKLEQAACYKEPAPPVCPIPCPSACAPSCYDTCCQQGYPMGYQQPYYMPPPPPVPVPVPVAGTCPNSCPNTCAPVGCTPACCNTVYNPAPYQYGKRHHAPRPVKGSKKHHIFHKLHRNN</sequence>
<evidence type="ECO:0000313" key="5">
    <source>
        <dbReference type="Proteomes" id="UP001159427"/>
    </source>
</evidence>
<reference evidence="4 5" key="1">
    <citation type="submission" date="2022-05" db="EMBL/GenBank/DDBJ databases">
        <authorList>
            <consortium name="Genoscope - CEA"/>
            <person name="William W."/>
        </authorList>
    </citation>
    <scope>NUCLEOTIDE SEQUENCE [LARGE SCALE GENOMIC DNA]</scope>
</reference>
<dbReference type="Pfam" id="PF01390">
    <property type="entry name" value="SEA"/>
    <property type="match status" value="1"/>
</dbReference>
<dbReference type="PROSITE" id="PS50024">
    <property type="entry name" value="SEA"/>
    <property type="match status" value="1"/>
</dbReference>